<dbReference type="EMBL" id="JBFSHR010000046">
    <property type="protein sequence ID" value="MEX6430317.1"/>
    <property type="molecule type" value="Genomic_DNA"/>
</dbReference>
<accession>A0ABV3Y437</accession>
<evidence type="ECO:0000259" key="3">
    <source>
        <dbReference type="Pfam" id="PF07282"/>
    </source>
</evidence>
<evidence type="ECO:0000256" key="1">
    <source>
        <dbReference type="ARBA" id="ARBA00023125"/>
    </source>
</evidence>
<dbReference type="InterPro" id="IPR010095">
    <property type="entry name" value="Cas12f1-like_TNB"/>
</dbReference>
<gene>
    <name evidence="4" type="ORF">AB6A68_10810</name>
</gene>
<sequence length="229" mass="25568">MSRSDTTRGKARSKKISRLCSSWARDENKERITVHAYVGGSGIQTVNAAYTSQTCLDPTCGYVHRDNRHGDVFHCRNPYWECNWQGDVDHVAAMNIKSRIKDRQISRFTPYKEVKKILDERFLRRMQSRGIPTDDAATAHGPTPSEPQSLDTTVGGTHYAARMSPVPAVGTGETRRLGSEKNWGAKRKGVLNNVEVFGSGSLFAPSAPQCTCCDYLGRDTTWRTITPRT</sequence>
<feature type="region of interest" description="Disordered" evidence="2">
    <location>
        <begin position="131"/>
        <end position="153"/>
    </location>
</feature>
<comment type="caution">
    <text evidence="4">The sequence shown here is derived from an EMBL/GenBank/DDBJ whole genome shotgun (WGS) entry which is preliminary data.</text>
</comment>
<feature type="domain" description="Cas12f1-like TNB" evidence="3">
    <location>
        <begin position="32"/>
        <end position="96"/>
    </location>
</feature>
<organism evidence="4 5">
    <name type="scientific">Ferrimicrobium acidiphilum</name>
    <dbReference type="NCBI Taxonomy" id="121039"/>
    <lineage>
        <taxon>Bacteria</taxon>
        <taxon>Bacillati</taxon>
        <taxon>Actinomycetota</taxon>
        <taxon>Acidimicrobiia</taxon>
        <taxon>Acidimicrobiales</taxon>
        <taxon>Acidimicrobiaceae</taxon>
        <taxon>Ferrimicrobium</taxon>
    </lineage>
</organism>
<keyword evidence="1" id="KW-0238">DNA-binding</keyword>
<evidence type="ECO:0000313" key="5">
    <source>
        <dbReference type="Proteomes" id="UP001560267"/>
    </source>
</evidence>
<dbReference type="Proteomes" id="UP001560267">
    <property type="component" value="Unassembled WGS sequence"/>
</dbReference>
<proteinExistence type="predicted"/>
<evidence type="ECO:0000256" key="2">
    <source>
        <dbReference type="SAM" id="MobiDB-lite"/>
    </source>
</evidence>
<evidence type="ECO:0000313" key="4">
    <source>
        <dbReference type="EMBL" id="MEX6430317.1"/>
    </source>
</evidence>
<name>A0ABV3Y437_9ACTN</name>
<reference evidence="4 5" key="1">
    <citation type="submission" date="2024-07" db="EMBL/GenBank/DDBJ databases">
        <title>Draft Genome Sequence of Ferrimicrobium acidiphilum Strain YE2023, Isolated from a Pulp of Bioleach Reactor.</title>
        <authorList>
            <person name="Elkina Y.A."/>
            <person name="Bulaeva A.G."/>
            <person name="Beletsky A.V."/>
            <person name="Mardanov A.V."/>
        </authorList>
    </citation>
    <scope>NUCLEOTIDE SEQUENCE [LARGE SCALE GENOMIC DNA]</scope>
    <source>
        <strain evidence="4 5">YE2023</strain>
    </source>
</reference>
<dbReference type="Pfam" id="PF07282">
    <property type="entry name" value="Cas12f1-like_TNB"/>
    <property type="match status" value="1"/>
</dbReference>
<keyword evidence="5" id="KW-1185">Reference proteome</keyword>
<protein>
    <submittedName>
        <fullName evidence="4">Zinc ribbon domain-containing protein</fullName>
    </submittedName>
</protein>
<dbReference type="RefSeq" id="WP_369084732.1">
    <property type="nucleotide sequence ID" value="NZ_JBFSHR010000046.1"/>
</dbReference>